<gene>
    <name evidence="3" type="ORF">ACE5LO_26135</name>
</gene>
<dbReference type="RefSeq" id="WP_375522850.1">
    <property type="nucleotide sequence ID" value="NZ_JBHIRY010000047.1"/>
</dbReference>
<organism evidence="3 4">
    <name type="scientific">Paenibacillus medicaginis</name>
    <dbReference type="NCBI Taxonomy" id="1470560"/>
    <lineage>
        <taxon>Bacteria</taxon>
        <taxon>Bacillati</taxon>
        <taxon>Bacillota</taxon>
        <taxon>Bacilli</taxon>
        <taxon>Bacillales</taxon>
        <taxon>Paenibacillaceae</taxon>
        <taxon>Paenibacillus</taxon>
    </lineage>
</organism>
<sequence>MKKFGKLFLIFTFVFSLFSGFSASRTYAASVGEQLLKAEDGWTRIDDSNSKLKYIGMTWNFTTDDSRFYDKTYSWSNNGAEDKIEFKFVGTSLRIIGGLRDNHSDRISITIDGETEYFSEYKKETSITIGQILVYEKLGLENTVHSVEIKRLNEGNFSLDAIDIDKNGELLDPGTPPAPTEPTEPEEPTNPTPGDPTTPELPSGNRAILVVTMTTGLEKEFDLSMEKVNDFISWYENKQAGSGAASYAINKHDNNIGPFSSRKDYVLYDRILMFEVSEYNN</sequence>
<dbReference type="Proteomes" id="UP001580430">
    <property type="component" value="Unassembled WGS sequence"/>
</dbReference>
<keyword evidence="4" id="KW-1185">Reference proteome</keyword>
<feature type="compositionally biased region" description="Pro residues" evidence="1">
    <location>
        <begin position="174"/>
        <end position="196"/>
    </location>
</feature>
<dbReference type="EMBL" id="JBHIRY010000047">
    <property type="protein sequence ID" value="MFB5763844.1"/>
    <property type="molecule type" value="Genomic_DNA"/>
</dbReference>
<feature type="region of interest" description="Disordered" evidence="1">
    <location>
        <begin position="166"/>
        <end position="204"/>
    </location>
</feature>
<protein>
    <submittedName>
        <fullName evidence="3">Bacterial surface protein</fullName>
    </submittedName>
</protein>
<proteinExistence type="predicted"/>
<evidence type="ECO:0000256" key="1">
    <source>
        <dbReference type="SAM" id="MobiDB-lite"/>
    </source>
</evidence>
<reference evidence="3 4" key="1">
    <citation type="submission" date="2024-09" db="EMBL/GenBank/DDBJ databases">
        <title>Paenibacillus zeirhizospherea sp. nov., isolated from surface of the maize (Zea mays) roots in a horticulture field, Hungary.</title>
        <authorList>
            <person name="Marton D."/>
            <person name="Farkas M."/>
            <person name="Bedics A."/>
            <person name="Toth E."/>
            <person name="Tancsics A."/>
            <person name="Boka K."/>
            <person name="Marati G."/>
            <person name="Kriszt B."/>
            <person name="Cserhati M."/>
        </authorList>
    </citation>
    <scope>NUCLEOTIDE SEQUENCE [LARGE SCALE GENOMIC DNA]</scope>
    <source>
        <strain evidence="3 4">JCM 18446</strain>
    </source>
</reference>
<keyword evidence="2" id="KW-0732">Signal</keyword>
<accession>A0ABV5C8K5</accession>
<name>A0ABV5C8K5_9BACL</name>
<evidence type="ECO:0000313" key="4">
    <source>
        <dbReference type="Proteomes" id="UP001580430"/>
    </source>
</evidence>
<feature type="chain" id="PRO_5046672377" evidence="2">
    <location>
        <begin position="29"/>
        <end position="281"/>
    </location>
</feature>
<evidence type="ECO:0000256" key="2">
    <source>
        <dbReference type="SAM" id="SignalP"/>
    </source>
</evidence>
<evidence type="ECO:0000313" key="3">
    <source>
        <dbReference type="EMBL" id="MFB5763844.1"/>
    </source>
</evidence>
<dbReference type="Gene3D" id="2.60.120.260">
    <property type="entry name" value="Galactose-binding domain-like"/>
    <property type="match status" value="1"/>
</dbReference>
<feature type="signal peptide" evidence="2">
    <location>
        <begin position="1"/>
        <end position="28"/>
    </location>
</feature>
<comment type="caution">
    <text evidence="3">The sequence shown here is derived from an EMBL/GenBank/DDBJ whole genome shotgun (WGS) entry which is preliminary data.</text>
</comment>